<feature type="region of interest" description="Disordered" evidence="1">
    <location>
        <begin position="235"/>
        <end position="289"/>
    </location>
</feature>
<feature type="compositionally biased region" description="Basic and acidic residues" evidence="1">
    <location>
        <begin position="274"/>
        <end position="289"/>
    </location>
</feature>
<comment type="caution">
    <text evidence="2">The sequence shown here is derived from an EMBL/GenBank/DDBJ whole genome shotgun (WGS) entry which is preliminary data.</text>
</comment>
<accession>V5G2A6</accession>
<feature type="compositionally biased region" description="Low complexity" evidence="1">
    <location>
        <begin position="79"/>
        <end position="90"/>
    </location>
</feature>
<sequence length="695" mass="76995">MGDSSAPSPSPPRRFLPQPVETSSRSSRPPVVQRPAEHNNRQPASPPSSTSPAAAASTASPSSSQQHVRRFLPQPVETSSRSSKASDNSSAQPEAPPRRRFLPQPIETETRSSKQARNHSATRSRGSSEASTGSNRPVRRFAPEPIETVKATNRKIAPGRSNTLRLTSDTRGSYSSDQTSPLRKFTPQLIETGKRSVRRGETIALERRPSDNIFDETDPTESRFSYASLLRRREAGSRRHSFRVPDLPAIPSNSGESSGSDTPSLSTSPTTSTEESRRPSRVSDGRRESCDERVSGYLLSLAARSAEKQLKETALAAFPNEQVYQPVSHFAIDREEDESTVSEEEVVDVVLRDMKSDLTAFRRESATDLPWEVEELRRFKEEAQKKDNKDHKKDHHHHHHHHHHHAKENNAAESKFSAAAIAARQAQPVVSPNFLREWQKEKDAQGKRVSPPMLGAELVFPQSLSPQSTRCDVDHPPVDRKRATKSCTKCGGLWCTSSHDQDGRGSGLWMGTCAKRKISGVESPVPYRPGIQTPALGPDGKPYLNPNMAAAARLPSQLPTSPKAVDPNLADMQRRLSVEEEIEQEFHDGFVTQVYNYLSLGYPCLARYFDGELSKISGISVQDLRQDDLHTDAKGYVGAPEGSGAGSDEVTGGKCMRWTALRLYIHEWARQQPRMSGSDHLEAWGVRERRGSWAV</sequence>
<evidence type="ECO:0000313" key="2">
    <source>
        <dbReference type="EMBL" id="GAD98523.1"/>
    </source>
</evidence>
<dbReference type="EMBL" id="BAUL01000249">
    <property type="protein sequence ID" value="GAD98523.1"/>
    <property type="molecule type" value="Genomic_DNA"/>
</dbReference>
<dbReference type="OrthoDB" id="4716584at2759"/>
<evidence type="ECO:0000313" key="3">
    <source>
        <dbReference type="Proteomes" id="UP000018001"/>
    </source>
</evidence>
<proteinExistence type="predicted"/>
<organism evidence="2 3">
    <name type="scientific">Byssochlamys spectabilis (strain No. 5 / NBRC 109023)</name>
    <name type="common">Paecilomyces variotii</name>
    <dbReference type="NCBI Taxonomy" id="1356009"/>
    <lineage>
        <taxon>Eukaryota</taxon>
        <taxon>Fungi</taxon>
        <taxon>Dikarya</taxon>
        <taxon>Ascomycota</taxon>
        <taxon>Pezizomycotina</taxon>
        <taxon>Eurotiomycetes</taxon>
        <taxon>Eurotiomycetidae</taxon>
        <taxon>Eurotiales</taxon>
        <taxon>Thermoascaceae</taxon>
        <taxon>Paecilomyces</taxon>
    </lineage>
</organism>
<feature type="compositionally biased region" description="Low complexity" evidence="1">
    <location>
        <begin position="19"/>
        <end position="34"/>
    </location>
</feature>
<feature type="region of interest" description="Disordered" evidence="1">
    <location>
        <begin position="1"/>
        <end position="220"/>
    </location>
</feature>
<feature type="compositionally biased region" description="Low complexity" evidence="1">
    <location>
        <begin position="47"/>
        <end position="64"/>
    </location>
</feature>
<feature type="compositionally biased region" description="Basic and acidic residues" evidence="1">
    <location>
        <begin position="192"/>
        <end position="210"/>
    </location>
</feature>
<keyword evidence="3" id="KW-1185">Reference proteome</keyword>
<evidence type="ECO:0000256" key="1">
    <source>
        <dbReference type="SAM" id="MobiDB-lite"/>
    </source>
</evidence>
<feature type="compositionally biased region" description="Polar residues" evidence="1">
    <location>
        <begin position="160"/>
        <end position="181"/>
    </location>
</feature>
<protein>
    <submittedName>
        <fullName evidence="2">Uncharacterized protein</fullName>
    </submittedName>
</protein>
<reference evidence="3" key="1">
    <citation type="journal article" date="2014" name="Genome Announc.">
        <title>Draft genome sequence of the formaldehyde-resistant fungus Byssochlamys spectabilis No. 5 (anamorph Paecilomyces variotii No. 5) (NBRC109023).</title>
        <authorList>
            <person name="Oka T."/>
            <person name="Ekino K."/>
            <person name="Fukuda K."/>
            <person name="Nomura Y."/>
        </authorList>
    </citation>
    <scope>NUCLEOTIDE SEQUENCE [LARGE SCALE GENOMIC DNA]</scope>
    <source>
        <strain evidence="3">No. 5 / NBRC 109023</strain>
    </source>
</reference>
<dbReference type="InParanoid" id="V5G2A6"/>
<feature type="compositionally biased region" description="Basic and acidic residues" evidence="1">
    <location>
        <begin position="382"/>
        <end position="391"/>
    </location>
</feature>
<feature type="region of interest" description="Disordered" evidence="1">
    <location>
        <begin position="382"/>
        <end position="412"/>
    </location>
</feature>
<dbReference type="HOGENOM" id="CLU_011743_1_0_1"/>
<dbReference type="eggNOG" id="ENOG502SHAB">
    <property type="taxonomic scope" value="Eukaryota"/>
</dbReference>
<feature type="compositionally biased region" description="Low complexity" evidence="1">
    <location>
        <begin position="252"/>
        <end position="273"/>
    </location>
</feature>
<dbReference type="AlphaFoldDB" id="V5G2A6"/>
<feature type="compositionally biased region" description="Basic residues" evidence="1">
    <location>
        <begin position="392"/>
        <end position="406"/>
    </location>
</feature>
<feature type="compositionally biased region" description="Polar residues" evidence="1">
    <location>
        <begin position="123"/>
        <end position="135"/>
    </location>
</feature>
<name>V5G2A6_BYSSN</name>
<dbReference type="Proteomes" id="UP000018001">
    <property type="component" value="Unassembled WGS sequence"/>
</dbReference>
<gene>
    <name evidence="2" type="ORF">PVAR5_7217</name>
</gene>